<reference evidence="1 2" key="1">
    <citation type="journal article" date="2016" name="Nat. Commun.">
        <title>Ectomycorrhizal ecology is imprinted in the genome of the dominant symbiotic fungus Cenococcum geophilum.</title>
        <authorList>
            <consortium name="DOE Joint Genome Institute"/>
            <person name="Peter M."/>
            <person name="Kohler A."/>
            <person name="Ohm R.A."/>
            <person name="Kuo A."/>
            <person name="Krutzmann J."/>
            <person name="Morin E."/>
            <person name="Arend M."/>
            <person name="Barry K.W."/>
            <person name="Binder M."/>
            <person name="Choi C."/>
            <person name="Clum A."/>
            <person name="Copeland A."/>
            <person name="Grisel N."/>
            <person name="Haridas S."/>
            <person name="Kipfer T."/>
            <person name="LaButti K."/>
            <person name="Lindquist E."/>
            <person name="Lipzen A."/>
            <person name="Maire R."/>
            <person name="Meier B."/>
            <person name="Mihaltcheva S."/>
            <person name="Molinier V."/>
            <person name="Murat C."/>
            <person name="Poggeler S."/>
            <person name="Quandt C.A."/>
            <person name="Sperisen C."/>
            <person name="Tritt A."/>
            <person name="Tisserant E."/>
            <person name="Crous P.W."/>
            <person name="Henrissat B."/>
            <person name="Nehls U."/>
            <person name="Egli S."/>
            <person name="Spatafora J.W."/>
            <person name="Grigoriev I.V."/>
            <person name="Martin F.M."/>
        </authorList>
    </citation>
    <scope>NUCLEOTIDE SEQUENCE [LARGE SCALE GENOMIC DNA]</scope>
    <source>
        <strain evidence="1 2">CBS 459.81</strain>
    </source>
</reference>
<evidence type="ECO:0000313" key="1">
    <source>
        <dbReference type="EMBL" id="OCK83384.1"/>
    </source>
</evidence>
<organism evidence="1 2">
    <name type="scientific">Lepidopterella palustris CBS 459.81</name>
    <dbReference type="NCBI Taxonomy" id="1314670"/>
    <lineage>
        <taxon>Eukaryota</taxon>
        <taxon>Fungi</taxon>
        <taxon>Dikarya</taxon>
        <taxon>Ascomycota</taxon>
        <taxon>Pezizomycotina</taxon>
        <taxon>Dothideomycetes</taxon>
        <taxon>Pleosporomycetidae</taxon>
        <taxon>Mytilinidiales</taxon>
        <taxon>Argynnaceae</taxon>
        <taxon>Lepidopterella</taxon>
    </lineage>
</organism>
<gene>
    <name evidence="1" type="ORF">K432DRAFT_402070</name>
</gene>
<accession>A0A8E2JI22</accession>
<name>A0A8E2JI22_9PEZI</name>
<dbReference type="AlphaFoldDB" id="A0A8E2JI22"/>
<dbReference type="Proteomes" id="UP000250266">
    <property type="component" value="Unassembled WGS sequence"/>
</dbReference>
<proteinExistence type="predicted"/>
<dbReference type="OrthoDB" id="3341310at2759"/>
<protein>
    <submittedName>
        <fullName evidence="1">Uncharacterized protein</fullName>
    </submittedName>
</protein>
<sequence length="100" mass="11571">MPIILPLGDWTTYMASLANLLSFTYDHNREEQHLRALHDTDDSEEWQLVPRRVKIASCHSISASDAEEYIEAVQRLFSRIIANQTPVKHKPFYRDAACNL</sequence>
<evidence type="ECO:0000313" key="2">
    <source>
        <dbReference type="Proteomes" id="UP000250266"/>
    </source>
</evidence>
<dbReference type="EMBL" id="KV744862">
    <property type="protein sequence ID" value="OCK83384.1"/>
    <property type="molecule type" value="Genomic_DNA"/>
</dbReference>
<keyword evidence="2" id="KW-1185">Reference proteome</keyword>